<reference evidence="2 3" key="1">
    <citation type="journal article" date="2024" name="G3 (Bethesda)">
        <title>Genome assembly of Hibiscus sabdariffa L. provides insights into metabolisms of medicinal natural products.</title>
        <authorList>
            <person name="Kim T."/>
        </authorList>
    </citation>
    <scope>NUCLEOTIDE SEQUENCE [LARGE SCALE GENOMIC DNA]</scope>
    <source>
        <strain evidence="2">TK-2024</strain>
        <tissue evidence="2">Old leaves</tissue>
    </source>
</reference>
<evidence type="ECO:0000256" key="1">
    <source>
        <dbReference type="SAM" id="MobiDB-lite"/>
    </source>
</evidence>
<comment type="caution">
    <text evidence="2">The sequence shown here is derived from an EMBL/GenBank/DDBJ whole genome shotgun (WGS) entry which is preliminary data.</text>
</comment>
<feature type="region of interest" description="Disordered" evidence="1">
    <location>
        <begin position="1"/>
        <end position="50"/>
    </location>
</feature>
<proteinExistence type="predicted"/>
<evidence type="ECO:0000313" key="3">
    <source>
        <dbReference type="Proteomes" id="UP001396334"/>
    </source>
</evidence>
<gene>
    <name evidence="2" type="ORF">V6N11_025490</name>
</gene>
<dbReference type="Proteomes" id="UP001396334">
    <property type="component" value="Unassembled WGS sequence"/>
</dbReference>
<keyword evidence="3" id="KW-1185">Reference proteome</keyword>
<dbReference type="EMBL" id="JBBPBN010000138">
    <property type="protein sequence ID" value="KAK8975987.1"/>
    <property type="molecule type" value="Genomic_DNA"/>
</dbReference>
<evidence type="ECO:0000313" key="2">
    <source>
        <dbReference type="EMBL" id="KAK8975987.1"/>
    </source>
</evidence>
<organism evidence="2 3">
    <name type="scientific">Hibiscus sabdariffa</name>
    <name type="common">roselle</name>
    <dbReference type="NCBI Taxonomy" id="183260"/>
    <lineage>
        <taxon>Eukaryota</taxon>
        <taxon>Viridiplantae</taxon>
        <taxon>Streptophyta</taxon>
        <taxon>Embryophyta</taxon>
        <taxon>Tracheophyta</taxon>
        <taxon>Spermatophyta</taxon>
        <taxon>Magnoliopsida</taxon>
        <taxon>eudicotyledons</taxon>
        <taxon>Gunneridae</taxon>
        <taxon>Pentapetalae</taxon>
        <taxon>rosids</taxon>
        <taxon>malvids</taxon>
        <taxon>Malvales</taxon>
        <taxon>Malvaceae</taxon>
        <taxon>Malvoideae</taxon>
        <taxon>Hibiscus</taxon>
    </lineage>
</organism>
<protein>
    <submittedName>
        <fullName evidence="2">Uncharacterized protein</fullName>
    </submittedName>
</protein>
<name>A0ABR2NIH6_9ROSI</name>
<sequence length="313" mass="33691">MSDSPVDPHLLKKQRRRDESLPDSPIADSDLPHAPMDCDSSKQLKPQASYKDLVTGSSDVHSAEEFLPLDDDDIDLLEDDVSIGESEGIPFIVFSDRVQSLALKSMDYTLVVKVLGHGFVERSPPSPPEPPVPPQDLYGPWMLVEKRKRRQQKQPVALQSMDSDFHVESSRFNPIFVDSNDDDNQVNTVDSSPIPVEVPSESTGKAGVQIRKPPIFPLGTRKSNMPGPRHLDVSMSSSRGARSRAPTSILNPKKHAALSIPILAGPTAGAVSSPATNRSSSFADMVPASNLSTVAAIQGNNNAAANGPGTMSE</sequence>
<accession>A0ABR2NIH6</accession>